<evidence type="ECO:0000256" key="1">
    <source>
        <dbReference type="ARBA" id="ARBA00022801"/>
    </source>
</evidence>
<dbReference type="InterPro" id="IPR029058">
    <property type="entry name" value="AB_hydrolase_fold"/>
</dbReference>
<name>A0A1G2DWE0_9BACT</name>
<dbReference type="InterPro" id="IPR000639">
    <property type="entry name" value="Epox_hydrolase-like"/>
</dbReference>
<dbReference type="AlphaFoldDB" id="A0A1G2DWE0"/>
<dbReference type="GO" id="GO:0016787">
    <property type="term" value="F:hydrolase activity"/>
    <property type="evidence" value="ECO:0007669"/>
    <property type="project" value="UniProtKB-KW"/>
</dbReference>
<dbReference type="Gene3D" id="3.40.50.1820">
    <property type="entry name" value="alpha/beta hydrolase"/>
    <property type="match status" value="1"/>
</dbReference>
<dbReference type="STRING" id="1801660.A2Z78_01905"/>
<dbReference type="PRINTS" id="PR00412">
    <property type="entry name" value="EPOXHYDRLASE"/>
</dbReference>
<dbReference type="PANTHER" id="PTHR43798">
    <property type="entry name" value="MONOACYLGLYCEROL LIPASE"/>
    <property type="match status" value="1"/>
</dbReference>
<dbReference type="Pfam" id="PF00561">
    <property type="entry name" value="Abhydrolase_1"/>
    <property type="match status" value="2"/>
</dbReference>
<keyword evidence="1" id="KW-0378">Hydrolase</keyword>
<dbReference type="Proteomes" id="UP000176752">
    <property type="component" value="Unassembled WGS sequence"/>
</dbReference>
<gene>
    <name evidence="3" type="ORF">A2Z78_01905</name>
</gene>
<reference evidence="3 4" key="1">
    <citation type="journal article" date="2016" name="Nat. Commun.">
        <title>Thousands of microbial genomes shed light on interconnected biogeochemical processes in an aquifer system.</title>
        <authorList>
            <person name="Anantharaman K."/>
            <person name="Brown C.T."/>
            <person name="Hug L.A."/>
            <person name="Sharon I."/>
            <person name="Castelle C.J."/>
            <person name="Probst A.J."/>
            <person name="Thomas B.C."/>
            <person name="Singh A."/>
            <person name="Wilkins M.J."/>
            <person name="Karaoz U."/>
            <person name="Brodie E.L."/>
            <person name="Williams K.H."/>
            <person name="Hubbard S.S."/>
            <person name="Banfield J.F."/>
        </authorList>
    </citation>
    <scope>NUCLEOTIDE SEQUENCE [LARGE SCALE GENOMIC DNA]</scope>
</reference>
<organism evidence="3 4">
    <name type="scientific">Candidatus Nealsonbacteria bacterium RBG_13_36_15</name>
    <dbReference type="NCBI Taxonomy" id="1801660"/>
    <lineage>
        <taxon>Bacteria</taxon>
        <taxon>Candidatus Nealsoniibacteriota</taxon>
    </lineage>
</organism>
<feature type="domain" description="AB hydrolase-1" evidence="2">
    <location>
        <begin position="160"/>
        <end position="243"/>
    </location>
</feature>
<evidence type="ECO:0000313" key="4">
    <source>
        <dbReference type="Proteomes" id="UP000176752"/>
    </source>
</evidence>
<accession>A0A1G2DWE0</accession>
<comment type="caution">
    <text evidence="3">The sequence shown here is derived from an EMBL/GenBank/DDBJ whole genome shotgun (WGS) entry which is preliminary data.</text>
</comment>
<dbReference type="InterPro" id="IPR050266">
    <property type="entry name" value="AB_hydrolase_sf"/>
</dbReference>
<protein>
    <recommendedName>
        <fullName evidence="2">AB hydrolase-1 domain-containing protein</fullName>
    </recommendedName>
</protein>
<dbReference type="EMBL" id="MHLV01000009">
    <property type="protein sequence ID" value="OGZ17939.1"/>
    <property type="molecule type" value="Genomic_DNA"/>
</dbReference>
<dbReference type="PRINTS" id="PR00111">
    <property type="entry name" value="ABHYDROLASE"/>
</dbReference>
<dbReference type="PANTHER" id="PTHR43798:SF31">
    <property type="entry name" value="AB HYDROLASE SUPERFAMILY PROTEIN YCLE"/>
    <property type="match status" value="1"/>
</dbReference>
<sequence>MTEKKILIKDLEANYKISGKGQPILVLHGWGGSSDSWAKVQKILADKGFSVIVPDFPGFGKSKCPKEAWGISNYVQWLKDLIKIVKIEEPFSLLGHSFGGRVAIKFSVKYPEKIKALILCSSAGIKPEKNLKTKTLYYIGKIGNYLFSKKPLRKFKDSARNTFYRVIQQRDYLKVKGTMKETIKKVLTEDLFGYLSQIKVKTLIIWGENDLMVPIKYGYIMEQEIPNSKIIALPKIGHSPHLEIPEKFAKEILQFIES</sequence>
<dbReference type="GO" id="GO:0016020">
    <property type="term" value="C:membrane"/>
    <property type="evidence" value="ECO:0007669"/>
    <property type="project" value="TreeGrafter"/>
</dbReference>
<dbReference type="InterPro" id="IPR000073">
    <property type="entry name" value="AB_hydrolase_1"/>
</dbReference>
<proteinExistence type="predicted"/>
<dbReference type="SUPFAM" id="SSF53474">
    <property type="entry name" value="alpha/beta-Hydrolases"/>
    <property type="match status" value="1"/>
</dbReference>
<evidence type="ECO:0000259" key="2">
    <source>
        <dbReference type="Pfam" id="PF00561"/>
    </source>
</evidence>
<feature type="domain" description="AB hydrolase-1" evidence="2">
    <location>
        <begin position="23"/>
        <end position="125"/>
    </location>
</feature>
<evidence type="ECO:0000313" key="3">
    <source>
        <dbReference type="EMBL" id="OGZ17939.1"/>
    </source>
</evidence>